<feature type="compositionally biased region" description="Basic residues" evidence="1">
    <location>
        <begin position="21"/>
        <end position="37"/>
    </location>
</feature>
<evidence type="ECO:0000256" key="1">
    <source>
        <dbReference type="SAM" id="MobiDB-lite"/>
    </source>
</evidence>
<reference evidence="2" key="2">
    <citation type="journal article" date="2000" name="Genome Res.">
        <title>Normalization and subtraction of cap-trapper-selected cDNAs to prepare full-length cDNA libraries for rapid discovery of new genes.</title>
        <authorList>
            <person name="Carninci P."/>
            <person name="Shibata Y."/>
            <person name="Hayatsu N."/>
            <person name="Sugahara Y."/>
            <person name="Shibata K."/>
            <person name="Itoh M."/>
            <person name="Konno H."/>
            <person name="Okazaki Y."/>
            <person name="Muramatsu M."/>
            <person name="Hayashizaki Y."/>
        </authorList>
    </citation>
    <scope>NUCLEOTIDE SEQUENCE</scope>
    <source>
        <strain evidence="2">C57BL/6J</strain>
        <tissue evidence="2">Gonad</tissue>
    </source>
</reference>
<reference evidence="2" key="3">
    <citation type="journal article" date="2000" name="Genome Res.">
        <title>RIKEN integrated sequence analysis (RISA) system--384-format sequencing pipeline with 384 multicapillary sequencer.</title>
        <authorList>
            <person name="Shibata K."/>
            <person name="Itoh M."/>
            <person name="Aizawa K."/>
            <person name="Nagaoka S."/>
            <person name="Sasaki N."/>
            <person name="Carninci P."/>
            <person name="Konno H."/>
            <person name="Akiyama J."/>
            <person name="Nishi K."/>
            <person name="Kitsunai T."/>
            <person name="Tashiro H."/>
            <person name="Itoh M."/>
            <person name="Sumi N."/>
            <person name="Ishii Y."/>
            <person name="Nakamura S."/>
            <person name="Hazama M."/>
            <person name="Nishine T."/>
            <person name="Harada A."/>
            <person name="Yamamoto R."/>
            <person name="Matsumoto H."/>
            <person name="Sakaguchi S."/>
            <person name="Ikegami T."/>
            <person name="Kashiwagi K."/>
            <person name="Fujiwake S."/>
            <person name="Inoue K."/>
            <person name="Togawa Y."/>
            <person name="Izawa M."/>
            <person name="Ohara E."/>
            <person name="Watahiki M."/>
            <person name="Yoneda Y."/>
            <person name="Ishikawa T."/>
            <person name="Ozawa K."/>
            <person name="Tanaka T."/>
            <person name="Matsuura S."/>
            <person name="Kawai J."/>
            <person name="Okazaki Y."/>
            <person name="Muramatsu M."/>
            <person name="Inoue Y."/>
            <person name="Kira A."/>
            <person name="Hayashizaki Y."/>
        </authorList>
    </citation>
    <scope>NUCLEOTIDE SEQUENCE</scope>
    <source>
        <strain evidence="2">C57BL/6J</strain>
        <tissue evidence="2">Gonad</tissue>
    </source>
</reference>
<dbReference type="EMBL" id="AK135566">
    <property type="protein sequence ID" value="BAE22584.1"/>
    <property type="molecule type" value="mRNA"/>
</dbReference>
<reference evidence="2" key="7">
    <citation type="journal article" date="2005" name="Science">
        <title>The Transcriptional Landscape of the Mammalian Genome.</title>
        <authorList>
            <consortium name="The FANTOM Consortium"/>
            <consortium name="Riken Genome Exploration Research Group and Genome Science Group (Genome Network Project Core Group)"/>
        </authorList>
    </citation>
    <scope>NUCLEOTIDE SEQUENCE</scope>
    <source>
        <strain evidence="2">C57BL/6J</strain>
        <tissue evidence="2">Gonad</tissue>
    </source>
</reference>
<reference evidence="2" key="8">
    <citation type="journal article" date="2005" name="Science">
        <title>Antisense Transcription in the Mammalian Transcriptome.</title>
        <authorList>
            <consortium name="RIKEN Genome Exploration Research Group and Genome Science Group (Genome Network Project Core Group) and the FANTOM Consortium"/>
        </authorList>
    </citation>
    <scope>NUCLEOTIDE SEQUENCE</scope>
    <source>
        <strain evidence="2">C57BL/6J</strain>
        <tissue evidence="2">Gonad</tissue>
    </source>
</reference>
<reference evidence="2" key="5">
    <citation type="journal article" date="2002" name="Nature">
        <title>Analysis of the mouse transcriptome based on functional annotation of 60,770 full-length cDNAs.</title>
        <authorList>
            <consortium name="The FANTOM Consortium and the RIKEN Genome Exploration Research Group Phase I and II Team"/>
        </authorList>
    </citation>
    <scope>NUCLEOTIDE SEQUENCE</scope>
    <source>
        <strain evidence="2">C57BL/6J</strain>
        <tissue evidence="2">Gonad</tissue>
    </source>
</reference>
<organism evidence="2">
    <name type="scientific">Mus musculus</name>
    <name type="common">Mouse</name>
    <dbReference type="NCBI Taxonomy" id="10090"/>
    <lineage>
        <taxon>Eukaryota</taxon>
        <taxon>Metazoa</taxon>
        <taxon>Chordata</taxon>
        <taxon>Craniata</taxon>
        <taxon>Vertebrata</taxon>
        <taxon>Euteleostomi</taxon>
        <taxon>Mammalia</taxon>
        <taxon>Eutheria</taxon>
        <taxon>Euarchontoglires</taxon>
        <taxon>Glires</taxon>
        <taxon>Rodentia</taxon>
        <taxon>Myomorpha</taxon>
        <taxon>Muroidea</taxon>
        <taxon>Muridae</taxon>
        <taxon>Murinae</taxon>
        <taxon>Mus</taxon>
        <taxon>Mus</taxon>
    </lineage>
</organism>
<protein>
    <submittedName>
        <fullName evidence="2">Uncharacterized protein</fullName>
    </submittedName>
</protein>
<reference evidence="2" key="6">
    <citation type="submission" date="2004-03" db="EMBL/GenBank/DDBJ databases">
        <authorList>
            <person name="Arakawa T."/>
            <person name="Carninci P."/>
            <person name="Fukuda S."/>
            <person name="Hashizume W."/>
            <person name="Hayashida K."/>
            <person name="Hori F."/>
            <person name="Iida J."/>
            <person name="Imamura K."/>
            <person name="Imotani K."/>
            <person name="Itoh M."/>
            <person name="Kanagawa S."/>
            <person name="Kawai J."/>
            <person name="Kojima M."/>
            <person name="Konno H."/>
            <person name="Murata M."/>
            <person name="Nakamura M."/>
            <person name="Ninomiya N."/>
            <person name="Nishiyori H."/>
            <person name="Nomura K."/>
            <person name="Ohno M."/>
            <person name="Sakazume N."/>
            <person name="Sano H."/>
            <person name="Sasaki D."/>
            <person name="Shibata K."/>
            <person name="Shiraki T."/>
            <person name="Tagami M."/>
            <person name="Tagami Y."/>
            <person name="Waki K."/>
            <person name="Watahiki A."/>
            <person name="Muramatsu M."/>
            <person name="Hayashizaki Y."/>
        </authorList>
    </citation>
    <scope>NUCLEOTIDE SEQUENCE</scope>
    <source>
        <strain evidence="2">C57BL/6J</strain>
        <tissue evidence="2">Gonad</tissue>
    </source>
</reference>
<accession>Q3UXH9</accession>
<evidence type="ECO:0000313" key="2">
    <source>
        <dbReference type="EMBL" id="BAE22584.1"/>
    </source>
</evidence>
<feature type="region of interest" description="Disordered" evidence="1">
    <location>
        <begin position="17"/>
        <end position="48"/>
    </location>
</feature>
<proteinExistence type="evidence at transcript level"/>
<reference evidence="2" key="4">
    <citation type="journal article" date="2001" name="Nature">
        <title>Functional annotation of a full-length mouse cDNA collection.</title>
        <authorList>
            <consortium name="The RIKEN Genome Exploration Research Group Phase II Team and the FANTOM Consortium"/>
        </authorList>
    </citation>
    <scope>NUCLEOTIDE SEQUENCE</scope>
    <source>
        <strain evidence="2">C57BL/6J</strain>
        <tissue evidence="2">Gonad</tissue>
    </source>
</reference>
<name>Q3UXH9_MOUSE</name>
<sequence>MCGAEFPGLAAKVGIQWSGKTRTHTHSHSHTHTHTHTHPTLGTKGQGS</sequence>
<reference evidence="2" key="1">
    <citation type="journal article" date="1999" name="Methods Enzymol.">
        <title>High-efficiency full-length cDNA cloning.</title>
        <authorList>
            <person name="Carninci P."/>
            <person name="Hayashizaki Y."/>
        </authorList>
    </citation>
    <scope>NUCLEOTIDE SEQUENCE</scope>
    <source>
        <strain evidence="2">C57BL/6J</strain>
        <tissue evidence="2">Gonad</tissue>
    </source>
</reference>
<dbReference type="AlphaFoldDB" id="Q3UXH9"/>